<keyword evidence="5 6" id="KW-0326">Glycosidase</keyword>
<comment type="catalytic activity">
    <reaction evidence="1 6">
        <text>The enzyme specifically hydrolyzes (1-&gt;4)-beta-D-galactosidic linkages in type I arabinogalactans.</text>
        <dbReference type="EC" id="3.2.1.89"/>
    </reaction>
</comment>
<gene>
    <name evidence="7" type="ORF">SAMN05216462_0247</name>
</gene>
<keyword evidence="6" id="KW-0732">Signal</keyword>
<organism evidence="7 8">
    <name type="scientific">Xylanibacter ruminicola</name>
    <name type="common">Prevotella ruminicola</name>
    <dbReference type="NCBI Taxonomy" id="839"/>
    <lineage>
        <taxon>Bacteria</taxon>
        <taxon>Pseudomonadati</taxon>
        <taxon>Bacteroidota</taxon>
        <taxon>Bacteroidia</taxon>
        <taxon>Bacteroidales</taxon>
        <taxon>Prevotellaceae</taxon>
        <taxon>Xylanibacter</taxon>
    </lineage>
</organism>
<dbReference type="PANTHER" id="PTHR34983">
    <property type="entry name" value="ARABINOGALACTAN ENDO-BETA-1,4-GALACTANASE A"/>
    <property type="match status" value="1"/>
</dbReference>
<dbReference type="Gene3D" id="3.20.20.80">
    <property type="entry name" value="Glycosidases"/>
    <property type="match status" value="1"/>
</dbReference>
<comment type="similarity">
    <text evidence="2 6">Belongs to the glycosyl hydrolase 53 family.</text>
</comment>
<evidence type="ECO:0000256" key="4">
    <source>
        <dbReference type="ARBA" id="ARBA00022801"/>
    </source>
</evidence>
<dbReference type="SUPFAM" id="SSF51445">
    <property type="entry name" value="(Trans)glycosidases"/>
    <property type="match status" value="1"/>
</dbReference>
<evidence type="ECO:0000256" key="2">
    <source>
        <dbReference type="ARBA" id="ARBA00010687"/>
    </source>
</evidence>
<evidence type="ECO:0000256" key="6">
    <source>
        <dbReference type="RuleBase" id="RU361192"/>
    </source>
</evidence>
<dbReference type="EC" id="3.2.1.89" evidence="3 6"/>
<dbReference type="RefSeq" id="WP_074759878.1">
    <property type="nucleotide sequence ID" value="NZ_FNRF01000001.1"/>
</dbReference>
<reference evidence="7 8" key="1">
    <citation type="submission" date="2016-10" db="EMBL/GenBank/DDBJ databases">
        <authorList>
            <person name="de Groot N.N."/>
        </authorList>
    </citation>
    <scope>NUCLEOTIDE SEQUENCE [LARGE SCALE GENOMIC DNA]</scope>
    <source>
        <strain evidence="7 8">D31d</strain>
    </source>
</reference>
<evidence type="ECO:0000256" key="1">
    <source>
        <dbReference type="ARBA" id="ARBA00001695"/>
    </source>
</evidence>
<evidence type="ECO:0000313" key="8">
    <source>
        <dbReference type="Proteomes" id="UP000182257"/>
    </source>
</evidence>
<evidence type="ECO:0000313" key="7">
    <source>
        <dbReference type="EMBL" id="SDZ99675.1"/>
    </source>
</evidence>
<feature type="signal peptide" evidence="6">
    <location>
        <begin position="1"/>
        <end position="19"/>
    </location>
</feature>
<dbReference type="GO" id="GO:0045490">
    <property type="term" value="P:pectin catabolic process"/>
    <property type="evidence" value="ECO:0007669"/>
    <property type="project" value="TreeGrafter"/>
</dbReference>
<dbReference type="AlphaFoldDB" id="A0A1H3XJP3"/>
<dbReference type="InterPro" id="IPR011683">
    <property type="entry name" value="Glyco_hydro_53"/>
</dbReference>
<dbReference type="PANTHER" id="PTHR34983:SF1">
    <property type="entry name" value="ARABINOGALACTAN ENDO-BETA-1,4-GALACTANASE A"/>
    <property type="match status" value="1"/>
</dbReference>
<dbReference type="GO" id="GO:0015926">
    <property type="term" value="F:glucosidase activity"/>
    <property type="evidence" value="ECO:0007669"/>
    <property type="project" value="InterPro"/>
</dbReference>
<dbReference type="EMBL" id="FNRF01000001">
    <property type="protein sequence ID" value="SDZ99675.1"/>
    <property type="molecule type" value="Genomic_DNA"/>
</dbReference>
<feature type="chain" id="PRO_5009999748" description="Arabinogalactan endo-beta-1,4-galactanase" evidence="6">
    <location>
        <begin position="20"/>
        <end position="368"/>
    </location>
</feature>
<proteinExistence type="inferred from homology"/>
<protein>
    <recommendedName>
        <fullName evidence="3 6">Arabinogalactan endo-beta-1,4-galactanase</fullName>
        <ecNumber evidence="3 6">3.2.1.89</ecNumber>
    </recommendedName>
</protein>
<sequence length="368" mass="42236">MRKKGLFCFLLMLAMVANGQPRKYLGGDISLLPSYEQAGTVYRDFDGKPIEPLAFFKKMGWNAIRVRLFVNPEYAPQEHKEEGVCQDLKYALNLSKRVKDAGFDLLLDIHYSDYWADPSKQTIPHLWENVKPESLSDSVYAYTSRVLSSFKAKGVVPDMIQVGNEITFGMLWPVGRIHPMKDDNWSVLCKLLSKGCKACREVCPEAKIVIHTERAGEWDMTRSFYMHLQKYCLDYDIIGLSYYPMWHNSVKNLGTTLNNLESTFPGKEVMIVETAAYYSHENDKWATGPDQYAEFYPISLAGQASFVRELMNELSNHKNVTGVFWWFPEENACGNDLLPCWLNRGLFDNHTGKALPALKEFRYHSTKS</sequence>
<dbReference type="OrthoDB" id="9768786at2"/>
<accession>A0A1H3XJP3</accession>
<name>A0A1H3XJP3_XYLRU</name>
<dbReference type="GO" id="GO:0031218">
    <property type="term" value="F:arabinogalactan endo-1,4-beta-galactosidase activity"/>
    <property type="evidence" value="ECO:0007669"/>
    <property type="project" value="UniProtKB-EC"/>
</dbReference>
<dbReference type="Proteomes" id="UP000182257">
    <property type="component" value="Unassembled WGS sequence"/>
</dbReference>
<evidence type="ECO:0000256" key="5">
    <source>
        <dbReference type="ARBA" id="ARBA00023295"/>
    </source>
</evidence>
<evidence type="ECO:0000256" key="3">
    <source>
        <dbReference type="ARBA" id="ARBA00012556"/>
    </source>
</evidence>
<dbReference type="Pfam" id="PF07745">
    <property type="entry name" value="Glyco_hydro_53"/>
    <property type="match status" value="1"/>
</dbReference>
<keyword evidence="4 6" id="KW-0378">Hydrolase</keyword>
<dbReference type="InterPro" id="IPR017853">
    <property type="entry name" value="GH"/>
</dbReference>